<evidence type="ECO:0000256" key="4">
    <source>
        <dbReference type="ARBA" id="ARBA00022692"/>
    </source>
</evidence>
<evidence type="ECO:0000256" key="8">
    <source>
        <dbReference type="ARBA" id="ARBA00023136"/>
    </source>
</evidence>
<keyword evidence="5" id="KW-0249">Electron transport</keyword>
<dbReference type="EMBL" id="FORR01000002">
    <property type="protein sequence ID" value="SFI80859.1"/>
    <property type="molecule type" value="Genomic_DNA"/>
</dbReference>
<keyword evidence="7" id="KW-0560">Oxidoreductase</keyword>
<keyword evidence="4 12" id="KW-0812">Transmembrane</keyword>
<keyword evidence="10" id="KW-0143">Chaperone</keyword>
<dbReference type="Pfam" id="PF02600">
    <property type="entry name" value="DsbB"/>
    <property type="match status" value="1"/>
</dbReference>
<dbReference type="GO" id="GO:0016020">
    <property type="term" value="C:membrane"/>
    <property type="evidence" value="ECO:0007669"/>
    <property type="project" value="UniProtKB-SubCell"/>
</dbReference>
<evidence type="ECO:0000256" key="5">
    <source>
        <dbReference type="ARBA" id="ARBA00022982"/>
    </source>
</evidence>
<comment type="similarity">
    <text evidence="2">Belongs to the DsbB family. BdbC subfamily.</text>
</comment>
<evidence type="ECO:0000256" key="9">
    <source>
        <dbReference type="ARBA" id="ARBA00023157"/>
    </source>
</evidence>
<feature type="transmembrane region" description="Helical" evidence="12">
    <location>
        <begin position="9"/>
        <end position="28"/>
    </location>
</feature>
<accession>A0A1I3L875</accession>
<keyword evidence="11" id="KW-0676">Redox-active center</keyword>
<keyword evidence="3" id="KW-0813">Transport</keyword>
<evidence type="ECO:0000256" key="10">
    <source>
        <dbReference type="ARBA" id="ARBA00023186"/>
    </source>
</evidence>
<dbReference type="InterPro" id="IPR003752">
    <property type="entry name" value="DiS_bond_form_DsbB/BdbC"/>
</dbReference>
<evidence type="ECO:0000313" key="14">
    <source>
        <dbReference type="Proteomes" id="UP000199545"/>
    </source>
</evidence>
<dbReference type="Gene3D" id="1.20.1550.10">
    <property type="entry name" value="DsbB-like"/>
    <property type="match status" value="1"/>
</dbReference>
<feature type="transmembrane region" description="Helical" evidence="12">
    <location>
        <begin position="110"/>
        <end position="135"/>
    </location>
</feature>
<organism evidence="13 14">
    <name type="scientific">Thermoflavimicrobium dichotomicum</name>
    <dbReference type="NCBI Taxonomy" id="46223"/>
    <lineage>
        <taxon>Bacteria</taxon>
        <taxon>Bacillati</taxon>
        <taxon>Bacillota</taxon>
        <taxon>Bacilli</taxon>
        <taxon>Bacillales</taxon>
        <taxon>Thermoactinomycetaceae</taxon>
        <taxon>Thermoflavimicrobium</taxon>
    </lineage>
</organism>
<dbReference type="NCBIfam" id="NF002849">
    <property type="entry name" value="PRK03113.1"/>
    <property type="match status" value="1"/>
</dbReference>
<evidence type="ECO:0000256" key="3">
    <source>
        <dbReference type="ARBA" id="ARBA00022448"/>
    </source>
</evidence>
<dbReference type="InterPro" id="IPR012187">
    <property type="entry name" value="Disulphide_bond_form_BdbC"/>
</dbReference>
<dbReference type="PANTHER" id="PTHR43469">
    <property type="entry name" value="DISULFIDE FORMATION PROTEIN-RELATED"/>
    <property type="match status" value="1"/>
</dbReference>
<dbReference type="GO" id="GO:0015035">
    <property type="term" value="F:protein-disulfide reductase activity"/>
    <property type="evidence" value="ECO:0007669"/>
    <property type="project" value="InterPro"/>
</dbReference>
<dbReference type="RefSeq" id="WP_093227836.1">
    <property type="nucleotide sequence ID" value="NZ_FORR01000002.1"/>
</dbReference>
<protein>
    <submittedName>
        <fullName evidence="13">Disulfide bond formation protein DsbB</fullName>
    </submittedName>
</protein>
<evidence type="ECO:0000256" key="1">
    <source>
        <dbReference type="ARBA" id="ARBA00004141"/>
    </source>
</evidence>
<evidence type="ECO:0000313" key="13">
    <source>
        <dbReference type="EMBL" id="SFI80859.1"/>
    </source>
</evidence>
<dbReference type="PANTHER" id="PTHR43469:SF1">
    <property type="entry name" value="SPBETA PROPHAGE-DERIVED DISULFIDE BOND FORMATION PROTEIN B"/>
    <property type="match status" value="1"/>
</dbReference>
<dbReference type="AlphaFoldDB" id="A0A1I3L875"/>
<evidence type="ECO:0000256" key="7">
    <source>
        <dbReference type="ARBA" id="ARBA00023002"/>
    </source>
</evidence>
<keyword evidence="14" id="KW-1185">Reference proteome</keyword>
<dbReference type="Proteomes" id="UP000199545">
    <property type="component" value="Unassembled WGS sequence"/>
</dbReference>
<evidence type="ECO:0000256" key="11">
    <source>
        <dbReference type="ARBA" id="ARBA00023284"/>
    </source>
</evidence>
<feature type="transmembrane region" description="Helical" evidence="12">
    <location>
        <begin position="40"/>
        <end position="58"/>
    </location>
</feature>
<keyword evidence="6 12" id="KW-1133">Transmembrane helix</keyword>
<proteinExistence type="inferred from homology"/>
<reference evidence="13 14" key="1">
    <citation type="submission" date="2016-10" db="EMBL/GenBank/DDBJ databases">
        <authorList>
            <person name="de Groot N.N."/>
        </authorList>
    </citation>
    <scope>NUCLEOTIDE SEQUENCE [LARGE SCALE GENOMIC DNA]</scope>
    <source>
        <strain evidence="13 14">DSM 44778</strain>
    </source>
</reference>
<comment type="subcellular location">
    <subcellularLocation>
        <location evidence="1">Membrane</location>
        <topology evidence="1">Multi-pass membrane protein</topology>
    </subcellularLocation>
</comment>
<dbReference type="GO" id="GO:0006457">
    <property type="term" value="P:protein folding"/>
    <property type="evidence" value="ECO:0007669"/>
    <property type="project" value="InterPro"/>
</dbReference>
<keyword evidence="8 12" id="KW-0472">Membrane</keyword>
<feature type="transmembrane region" description="Helical" evidence="12">
    <location>
        <begin position="65"/>
        <end position="84"/>
    </location>
</feature>
<gene>
    <name evidence="13" type="ORF">SAMN05421852_10275</name>
</gene>
<dbReference type="OrthoDB" id="158402at2"/>
<dbReference type="InterPro" id="IPR023380">
    <property type="entry name" value="DsbB-like_sf"/>
</dbReference>
<keyword evidence="9" id="KW-1015">Disulfide bond</keyword>
<evidence type="ECO:0000256" key="2">
    <source>
        <dbReference type="ARBA" id="ARBA00007602"/>
    </source>
</evidence>
<dbReference type="PIRSF" id="PIRSF036659">
    <property type="entry name" value="BdbC"/>
    <property type="match status" value="1"/>
</dbReference>
<evidence type="ECO:0000256" key="6">
    <source>
        <dbReference type="ARBA" id="ARBA00022989"/>
    </source>
</evidence>
<sequence>MSQIFQRFGLYFAWIVSMVATFGSLYFSEVAGFVPCTLCWYQRIFMYPFVILLGIASYRSDVRIIPYALPLSIIGGSISLYHYLIQKVPALAVLEPCRVGVPCSKDYIDWFGFITIPFLALVAFILITLFLWLCFKANRSVNKAK</sequence>
<dbReference type="SUPFAM" id="SSF158442">
    <property type="entry name" value="DsbB-like"/>
    <property type="match status" value="1"/>
</dbReference>
<name>A0A1I3L875_9BACL</name>
<evidence type="ECO:0000256" key="12">
    <source>
        <dbReference type="SAM" id="Phobius"/>
    </source>
</evidence>
<dbReference type="HAMAP" id="MF_00287">
    <property type="entry name" value="BdbC"/>
    <property type="match status" value="1"/>
</dbReference>
<dbReference type="STRING" id="46223.SAMN05421852_10275"/>